<feature type="compositionally biased region" description="Polar residues" evidence="4">
    <location>
        <begin position="1"/>
        <end position="21"/>
    </location>
</feature>
<dbReference type="InterPro" id="IPR047201">
    <property type="entry name" value="ERI-1_3'hExo-like"/>
</dbReference>
<keyword evidence="2" id="KW-0378">Hydrolase</keyword>
<gene>
    <name evidence="6" type="ORF">KIW84_044870</name>
</gene>
<dbReference type="Gene3D" id="1.20.1270.10">
    <property type="match status" value="1"/>
</dbReference>
<evidence type="ECO:0000256" key="3">
    <source>
        <dbReference type="ARBA" id="ARBA00022839"/>
    </source>
</evidence>
<dbReference type="PANTHER" id="PTHR23044">
    <property type="entry name" value="3'-5' EXONUCLEASE ERI1-RELATED"/>
    <property type="match status" value="1"/>
</dbReference>
<dbReference type="GO" id="GO:0000175">
    <property type="term" value="F:3'-5'-RNA exonuclease activity"/>
    <property type="evidence" value="ECO:0007669"/>
    <property type="project" value="InterPro"/>
</dbReference>
<dbReference type="SUPFAM" id="SSF100934">
    <property type="entry name" value="Heat shock protein 70kD (HSP70), C-terminal subdomain"/>
    <property type="match status" value="1"/>
</dbReference>
<evidence type="ECO:0000259" key="5">
    <source>
        <dbReference type="Pfam" id="PF00929"/>
    </source>
</evidence>
<evidence type="ECO:0000256" key="1">
    <source>
        <dbReference type="ARBA" id="ARBA00022722"/>
    </source>
</evidence>
<evidence type="ECO:0000256" key="4">
    <source>
        <dbReference type="SAM" id="MobiDB-lite"/>
    </source>
</evidence>
<proteinExistence type="predicted"/>
<dbReference type="Gramene" id="Psat04G0487000-T1">
    <property type="protein sequence ID" value="KAI5421197.1"/>
    <property type="gene ID" value="KIW84_044870"/>
</dbReference>
<dbReference type="InterPro" id="IPR051274">
    <property type="entry name" value="3-5_Exoribonuclease"/>
</dbReference>
<feature type="region of interest" description="Disordered" evidence="4">
    <location>
        <begin position="1"/>
        <end position="25"/>
    </location>
</feature>
<keyword evidence="3" id="KW-0269">Exonuclease</keyword>
<dbReference type="Proteomes" id="UP001058974">
    <property type="component" value="Chromosome 4"/>
</dbReference>
<dbReference type="Gene3D" id="3.30.420.10">
    <property type="entry name" value="Ribonuclease H-like superfamily/Ribonuclease H"/>
    <property type="match status" value="1"/>
</dbReference>
<keyword evidence="1" id="KW-0540">Nuclease</keyword>
<comment type="caution">
    <text evidence="6">The sequence shown here is derived from an EMBL/GenBank/DDBJ whole genome shotgun (WGS) entry which is preliminary data.</text>
</comment>
<dbReference type="InterPro" id="IPR036397">
    <property type="entry name" value="RNaseH_sf"/>
</dbReference>
<feature type="domain" description="Exonuclease" evidence="5">
    <location>
        <begin position="193"/>
        <end position="300"/>
    </location>
</feature>
<dbReference type="GO" id="GO:0003676">
    <property type="term" value="F:nucleic acid binding"/>
    <property type="evidence" value="ECO:0007669"/>
    <property type="project" value="InterPro"/>
</dbReference>
<dbReference type="PANTHER" id="PTHR23044:SF61">
    <property type="entry name" value="3'-5' EXORIBONUCLEASE 1-RELATED"/>
    <property type="match status" value="1"/>
</dbReference>
<dbReference type="CDD" id="cd06133">
    <property type="entry name" value="ERI-1_3'hExo_like"/>
    <property type="match status" value="1"/>
</dbReference>
<dbReference type="InterPro" id="IPR013520">
    <property type="entry name" value="Ribonucl_H"/>
</dbReference>
<dbReference type="AlphaFoldDB" id="A0A9D4XJ94"/>
<evidence type="ECO:0000313" key="7">
    <source>
        <dbReference type="Proteomes" id="UP001058974"/>
    </source>
</evidence>
<dbReference type="EMBL" id="JAMSHJ010000004">
    <property type="protein sequence ID" value="KAI5421197.1"/>
    <property type="molecule type" value="Genomic_DNA"/>
</dbReference>
<protein>
    <recommendedName>
        <fullName evidence="5">Exonuclease domain-containing protein</fullName>
    </recommendedName>
</protein>
<accession>A0A9D4XJ94</accession>
<dbReference type="SUPFAM" id="SSF53098">
    <property type="entry name" value="Ribonuclease H-like"/>
    <property type="match status" value="1"/>
</dbReference>
<sequence length="408" mass="45948">MNTSQLQQTEDSSAGSSQKSSPVCGRNVPSILSSCPSHLSELNDSYGICDKMDAGDHLVKSSNEGIISSVFDTPNPENSRCSSKFSIYSEITGDLRIRILKDGSVASCKIDSKIDGVEATGLTNEPGPHSAGDVPESNRRLGSEFLEHSNEFHSKPAYHHDYSAWTACHFNPHKLQQCQMNAFESHFYPYPTEVDGGVTLSEALLRHDKWLDKKGIKNANFAVVTWSSWDCRVMLEPECRFKKIRKPPYFNRWINLRIPFSEVFGDVKCNLKEVVKIAGLAWQGRPHYGLDDAKNTARLLALLMHRGFKFSITNSILWQMADRSLLWKQSQEQQSAYPHCPYKARDVIHMNIPFPDRVMEDTKDKKNAVQAYVYDMRNKLNDKYLEFVQASESGEFLAKNPGGGGLAI</sequence>
<keyword evidence="7" id="KW-1185">Reference proteome</keyword>
<evidence type="ECO:0000256" key="2">
    <source>
        <dbReference type="ARBA" id="ARBA00022801"/>
    </source>
</evidence>
<organism evidence="6 7">
    <name type="scientific">Pisum sativum</name>
    <name type="common">Garden pea</name>
    <name type="synonym">Lathyrus oleraceus</name>
    <dbReference type="NCBI Taxonomy" id="3888"/>
    <lineage>
        <taxon>Eukaryota</taxon>
        <taxon>Viridiplantae</taxon>
        <taxon>Streptophyta</taxon>
        <taxon>Embryophyta</taxon>
        <taxon>Tracheophyta</taxon>
        <taxon>Spermatophyta</taxon>
        <taxon>Magnoliopsida</taxon>
        <taxon>eudicotyledons</taxon>
        <taxon>Gunneridae</taxon>
        <taxon>Pentapetalae</taxon>
        <taxon>rosids</taxon>
        <taxon>fabids</taxon>
        <taxon>Fabales</taxon>
        <taxon>Fabaceae</taxon>
        <taxon>Papilionoideae</taxon>
        <taxon>50 kb inversion clade</taxon>
        <taxon>NPAAA clade</taxon>
        <taxon>Hologalegina</taxon>
        <taxon>IRL clade</taxon>
        <taxon>Fabeae</taxon>
        <taxon>Lathyrus</taxon>
    </lineage>
</organism>
<name>A0A9D4XJ94_PEA</name>
<dbReference type="InterPro" id="IPR012337">
    <property type="entry name" value="RNaseH-like_sf"/>
</dbReference>
<reference evidence="6 7" key="1">
    <citation type="journal article" date="2022" name="Nat. Genet.">
        <title>Improved pea reference genome and pan-genome highlight genomic features and evolutionary characteristics.</title>
        <authorList>
            <person name="Yang T."/>
            <person name="Liu R."/>
            <person name="Luo Y."/>
            <person name="Hu S."/>
            <person name="Wang D."/>
            <person name="Wang C."/>
            <person name="Pandey M.K."/>
            <person name="Ge S."/>
            <person name="Xu Q."/>
            <person name="Li N."/>
            <person name="Li G."/>
            <person name="Huang Y."/>
            <person name="Saxena R.K."/>
            <person name="Ji Y."/>
            <person name="Li M."/>
            <person name="Yan X."/>
            <person name="He Y."/>
            <person name="Liu Y."/>
            <person name="Wang X."/>
            <person name="Xiang C."/>
            <person name="Varshney R.K."/>
            <person name="Ding H."/>
            <person name="Gao S."/>
            <person name="Zong X."/>
        </authorList>
    </citation>
    <scope>NUCLEOTIDE SEQUENCE [LARGE SCALE GENOMIC DNA]</scope>
    <source>
        <strain evidence="6 7">cv. Zhongwan 6</strain>
    </source>
</reference>
<dbReference type="Pfam" id="PF00929">
    <property type="entry name" value="RNase_T"/>
    <property type="match status" value="1"/>
</dbReference>
<evidence type="ECO:0000313" key="6">
    <source>
        <dbReference type="EMBL" id="KAI5421197.1"/>
    </source>
</evidence>
<dbReference type="InterPro" id="IPR029048">
    <property type="entry name" value="HSP70_C_sf"/>
</dbReference>